<dbReference type="AlphaFoldDB" id="A0A2H5YA05"/>
<protein>
    <submittedName>
        <fullName evidence="2">Uncharacterized protein</fullName>
    </submittedName>
</protein>
<name>A0A2H5YA05_9CHLR</name>
<accession>A0A2H5YA05</accession>
<evidence type="ECO:0000256" key="1">
    <source>
        <dbReference type="SAM" id="MobiDB-lite"/>
    </source>
</evidence>
<sequence length="297" mass="32390">MGDLFRLLHRPLGDGAEGQPGRQGQAFLGRSEHEVQPPGIRLQRSPSQRGNRIHQDQHLGETLAHRPGDLPKRVHHPGGGLVVHQGDGLNVRVILQRRHHLLRADPPSPFDGDRDGLFAVGQGDLIPAFPEGAVDQTEDLPAHQVAHGGLPQAGARSGDEEDAAAGSEDGLQAGEDPFEERRKLPAPVADHRPGLGPRDLLRDVGGARDEQHGSLLHRMRLLKEGKREREGWRPQAMHPHARRNRSWRSGSRKRARPSRNACNPSRSTASAGVPRSGRARSGERASGTRGARRSQAM</sequence>
<dbReference type="EMBL" id="BEHY01000136">
    <property type="protein sequence ID" value="GBD10250.1"/>
    <property type="molecule type" value="Genomic_DNA"/>
</dbReference>
<evidence type="ECO:0000313" key="2">
    <source>
        <dbReference type="EMBL" id="GBD10250.1"/>
    </source>
</evidence>
<reference evidence="3" key="1">
    <citation type="submission" date="2017-09" db="EMBL/GenBank/DDBJ databases">
        <title>Metaegenomics of thermophilic ammonia-oxidizing enrichment culture.</title>
        <authorList>
            <person name="Kato S."/>
            <person name="Suzuki K."/>
        </authorList>
    </citation>
    <scope>NUCLEOTIDE SEQUENCE [LARGE SCALE GENOMIC DNA]</scope>
</reference>
<feature type="region of interest" description="Disordered" evidence="1">
    <location>
        <begin position="147"/>
        <end position="297"/>
    </location>
</feature>
<feature type="compositionally biased region" description="Polar residues" evidence="1">
    <location>
        <begin position="260"/>
        <end position="270"/>
    </location>
</feature>
<organism evidence="2 3">
    <name type="scientific">Candidatus Thermoflexus japonica</name>
    <dbReference type="NCBI Taxonomy" id="2035417"/>
    <lineage>
        <taxon>Bacteria</taxon>
        <taxon>Bacillati</taxon>
        <taxon>Chloroflexota</taxon>
        <taxon>Thermoflexia</taxon>
        <taxon>Thermoflexales</taxon>
        <taxon>Thermoflexaceae</taxon>
        <taxon>Thermoflexus</taxon>
    </lineage>
</organism>
<feature type="compositionally biased region" description="Low complexity" evidence="1">
    <location>
        <begin position="284"/>
        <end position="297"/>
    </location>
</feature>
<feature type="compositionally biased region" description="Basic and acidic residues" evidence="1">
    <location>
        <begin position="179"/>
        <end position="212"/>
    </location>
</feature>
<evidence type="ECO:0000313" key="3">
    <source>
        <dbReference type="Proteomes" id="UP000236642"/>
    </source>
</evidence>
<dbReference type="Proteomes" id="UP000236642">
    <property type="component" value="Unassembled WGS sequence"/>
</dbReference>
<gene>
    <name evidence="2" type="ORF">HRbin22_02517</name>
</gene>
<proteinExistence type="predicted"/>
<feature type="compositionally biased region" description="Basic residues" evidence="1">
    <location>
        <begin position="239"/>
        <end position="257"/>
    </location>
</feature>
<feature type="region of interest" description="Disordered" evidence="1">
    <location>
        <begin position="1"/>
        <end position="54"/>
    </location>
</feature>
<comment type="caution">
    <text evidence="2">The sequence shown here is derived from an EMBL/GenBank/DDBJ whole genome shotgun (WGS) entry which is preliminary data.</text>
</comment>
<feature type="compositionally biased region" description="Basic and acidic residues" evidence="1">
    <location>
        <begin position="221"/>
        <end position="232"/>
    </location>
</feature>